<gene>
    <name evidence="2" type="ordered locus">MTR_2g076130</name>
</gene>
<dbReference type="HOGENOM" id="CLU_3053359_0_0_1"/>
<accession>G7ITH3</accession>
<evidence type="ECO:0000313" key="4">
    <source>
        <dbReference type="Proteomes" id="UP000002051"/>
    </source>
</evidence>
<sequence>MSTEPIIPPVHGRTGPTGRSGPVFKTIKILLKTRSLPKTNRDRCYRKYKSKRRI</sequence>
<dbReference type="EMBL" id="CM001218">
    <property type="protein sequence ID" value="AES66591.1"/>
    <property type="molecule type" value="Genomic_DNA"/>
</dbReference>
<keyword evidence="4" id="KW-1185">Reference proteome</keyword>
<dbReference type="PaxDb" id="3880-AES66591"/>
<evidence type="ECO:0000313" key="3">
    <source>
        <dbReference type="EnsemblPlants" id="AES66591"/>
    </source>
</evidence>
<protein>
    <submittedName>
        <fullName evidence="2 3">Uncharacterized protein</fullName>
    </submittedName>
</protein>
<proteinExistence type="predicted"/>
<reference evidence="3" key="3">
    <citation type="submission" date="2015-04" db="UniProtKB">
        <authorList>
            <consortium name="EnsemblPlants"/>
        </authorList>
    </citation>
    <scope>IDENTIFICATION</scope>
    <source>
        <strain evidence="3">cv. Jemalong A17</strain>
    </source>
</reference>
<reference evidence="2 4" key="2">
    <citation type="journal article" date="2014" name="BMC Genomics">
        <title>An improved genome release (version Mt4.0) for the model legume Medicago truncatula.</title>
        <authorList>
            <person name="Tang H."/>
            <person name="Krishnakumar V."/>
            <person name="Bidwell S."/>
            <person name="Rosen B."/>
            <person name="Chan A."/>
            <person name="Zhou S."/>
            <person name="Gentzbittel L."/>
            <person name="Childs K.L."/>
            <person name="Yandell M."/>
            <person name="Gundlach H."/>
            <person name="Mayer K.F."/>
            <person name="Schwartz D.C."/>
            <person name="Town C.D."/>
        </authorList>
    </citation>
    <scope>GENOME REANNOTATION</scope>
    <source>
        <strain evidence="3 4">cv. Jemalong A17</strain>
    </source>
</reference>
<name>G7ITH3_MEDTR</name>
<dbReference type="AlphaFoldDB" id="G7ITH3"/>
<organism evidence="2 4">
    <name type="scientific">Medicago truncatula</name>
    <name type="common">Barrel medic</name>
    <name type="synonym">Medicago tribuloides</name>
    <dbReference type="NCBI Taxonomy" id="3880"/>
    <lineage>
        <taxon>Eukaryota</taxon>
        <taxon>Viridiplantae</taxon>
        <taxon>Streptophyta</taxon>
        <taxon>Embryophyta</taxon>
        <taxon>Tracheophyta</taxon>
        <taxon>Spermatophyta</taxon>
        <taxon>Magnoliopsida</taxon>
        <taxon>eudicotyledons</taxon>
        <taxon>Gunneridae</taxon>
        <taxon>Pentapetalae</taxon>
        <taxon>rosids</taxon>
        <taxon>fabids</taxon>
        <taxon>Fabales</taxon>
        <taxon>Fabaceae</taxon>
        <taxon>Papilionoideae</taxon>
        <taxon>50 kb inversion clade</taxon>
        <taxon>NPAAA clade</taxon>
        <taxon>Hologalegina</taxon>
        <taxon>IRL clade</taxon>
        <taxon>Trifolieae</taxon>
        <taxon>Medicago</taxon>
    </lineage>
</organism>
<evidence type="ECO:0000256" key="1">
    <source>
        <dbReference type="SAM" id="MobiDB-lite"/>
    </source>
</evidence>
<feature type="region of interest" description="Disordered" evidence="1">
    <location>
        <begin position="1"/>
        <end position="22"/>
    </location>
</feature>
<reference evidence="2 4" key="1">
    <citation type="journal article" date="2011" name="Nature">
        <title>The Medicago genome provides insight into the evolution of rhizobial symbioses.</title>
        <authorList>
            <person name="Young N.D."/>
            <person name="Debelle F."/>
            <person name="Oldroyd G.E."/>
            <person name="Geurts R."/>
            <person name="Cannon S.B."/>
            <person name="Udvardi M.K."/>
            <person name="Benedito V.A."/>
            <person name="Mayer K.F."/>
            <person name="Gouzy J."/>
            <person name="Schoof H."/>
            <person name="Van de Peer Y."/>
            <person name="Proost S."/>
            <person name="Cook D.R."/>
            <person name="Meyers B.C."/>
            <person name="Spannagl M."/>
            <person name="Cheung F."/>
            <person name="De Mita S."/>
            <person name="Krishnakumar V."/>
            <person name="Gundlach H."/>
            <person name="Zhou S."/>
            <person name="Mudge J."/>
            <person name="Bharti A.K."/>
            <person name="Murray J.D."/>
            <person name="Naoumkina M.A."/>
            <person name="Rosen B."/>
            <person name="Silverstein K.A."/>
            <person name="Tang H."/>
            <person name="Rombauts S."/>
            <person name="Zhao P.X."/>
            <person name="Zhou P."/>
            <person name="Barbe V."/>
            <person name="Bardou P."/>
            <person name="Bechner M."/>
            <person name="Bellec A."/>
            <person name="Berger A."/>
            <person name="Berges H."/>
            <person name="Bidwell S."/>
            <person name="Bisseling T."/>
            <person name="Choisne N."/>
            <person name="Couloux A."/>
            <person name="Denny R."/>
            <person name="Deshpande S."/>
            <person name="Dai X."/>
            <person name="Doyle J.J."/>
            <person name="Dudez A.M."/>
            <person name="Farmer A.D."/>
            <person name="Fouteau S."/>
            <person name="Franken C."/>
            <person name="Gibelin C."/>
            <person name="Gish J."/>
            <person name="Goldstein S."/>
            <person name="Gonzalez A.J."/>
            <person name="Green P.J."/>
            <person name="Hallab A."/>
            <person name="Hartog M."/>
            <person name="Hua A."/>
            <person name="Humphray S.J."/>
            <person name="Jeong D.H."/>
            <person name="Jing Y."/>
            <person name="Jocker A."/>
            <person name="Kenton S.M."/>
            <person name="Kim D.J."/>
            <person name="Klee K."/>
            <person name="Lai H."/>
            <person name="Lang C."/>
            <person name="Lin S."/>
            <person name="Macmil S.L."/>
            <person name="Magdelenat G."/>
            <person name="Matthews L."/>
            <person name="McCorrison J."/>
            <person name="Monaghan E.L."/>
            <person name="Mun J.H."/>
            <person name="Najar F.Z."/>
            <person name="Nicholson C."/>
            <person name="Noirot C."/>
            <person name="O'Bleness M."/>
            <person name="Paule C.R."/>
            <person name="Poulain J."/>
            <person name="Prion F."/>
            <person name="Qin B."/>
            <person name="Qu C."/>
            <person name="Retzel E.F."/>
            <person name="Riddle C."/>
            <person name="Sallet E."/>
            <person name="Samain S."/>
            <person name="Samson N."/>
            <person name="Sanders I."/>
            <person name="Saurat O."/>
            <person name="Scarpelli C."/>
            <person name="Schiex T."/>
            <person name="Segurens B."/>
            <person name="Severin A.J."/>
            <person name="Sherrier D.J."/>
            <person name="Shi R."/>
            <person name="Sims S."/>
            <person name="Singer S.R."/>
            <person name="Sinharoy S."/>
            <person name="Sterck L."/>
            <person name="Viollet A."/>
            <person name="Wang B.B."/>
            <person name="Wang K."/>
            <person name="Wang M."/>
            <person name="Wang X."/>
            <person name="Warfsmann J."/>
            <person name="Weissenbach J."/>
            <person name="White D.D."/>
            <person name="White J.D."/>
            <person name="Wiley G.B."/>
            <person name="Wincker P."/>
            <person name="Xing Y."/>
            <person name="Yang L."/>
            <person name="Yao Z."/>
            <person name="Ying F."/>
            <person name="Zhai J."/>
            <person name="Zhou L."/>
            <person name="Zuber A."/>
            <person name="Denarie J."/>
            <person name="Dixon R.A."/>
            <person name="May G.D."/>
            <person name="Schwartz D.C."/>
            <person name="Rogers J."/>
            <person name="Quetier F."/>
            <person name="Town C.D."/>
            <person name="Roe B.A."/>
        </authorList>
    </citation>
    <scope>NUCLEOTIDE SEQUENCE [LARGE SCALE GENOMIC DNA]</scope>
    <source>
        <strain evidence="2">A17</strain>
        <strain evidence="3 4">cv. Jemalong A17</strain>
    </source>
</reference>
<evidence type="ECO:0000313" key="2">
    <source>
        <dbReference type="EMBL" id="AES66591.1"/>
    </source>
</evidence>
<dbReference type="Proteomes" id="UP000002051">
    <property type="component" value="Chromosome 2"/>
</dbReference>
<dbReference type="EnsemblPlants" id="AES66591">
    <property type="protein sequence ID" value="AES66591"/>
    <property type="gene ID" value="MTR_2g076130"/>
</dbReference>